<name>A0A328AIN3_9CAUL</name>
<dbReference type="SUPFAM" id="SSF81324">
    <property type="entry name" value="Voltage-gated potassium channels"/>
    <property type="match status" value="1"/>
</dbReference>
<dbReference type="AlphaFoldDB" id="A0A328AIN3"/>
<feature type="transmembrane region" description="Helical" evidence="1">
    <location>
        <begin position="66"/>
        <end position="89"/>
    </location>
</feature>
<accession>A0A328AIN3</accession>
<keyword evidence="2" id="KW-0407">Ion channel</keyword>
<proteinExistence type="predicted"/>
<protein>
    <submittedName>
        <fullName evidence="2">Two pore domain potassium channel family protein</fullName>
    </submittedName>
</protein>
<feature type="transmembrane region" description="Helical" evidence="1">
    <location>
        <begin position="12"/>
        <end position="32"/>
    </location>
</feature>
<dbReference type="Proteomes" id="UP000249254">
    <property type="component" value="Unassembled WGS sequence"/>
</dbReference>
<comment type="caution">
    <text evidence="2">The sequence shown here is derived from an EMBL/GenBank/DDBJ whole genome shotgun (WGS) entry which is preliminary data.</text>
</comment>
<feature type="transmembrane region" description="Helical" evidence="1">
    <location>
        <begin position="109"/>
        <end position="129"/>
    </location>
</feature>
<organism evidence="2 3">
    <name type="scientific">Phenylobacterium soli</name>
    <dbReference type="NCBI Taxonomy" id="2170551"/>
    <lineage>
        <taxon>Bacteria</taxon>
        <taxon>Pseudomonadati</taxon>
        <taxon>Pseudomonadota</taxon>
        <taxon>Alphaproteobacteria</taxon>
        <taxon>Caulobacterales</taxon>
        <taxon>Caulobacteraceae</taxon>
        <taxon>Phenylobacterium</taxon>
    </lineage>
</organism>
<evidence type="ECO:0000313" key="2">
    <source>
        <dbReference type="EMBL" id="RAK54367.1"/>
    </source>
</evidence>
<evidence type="ECO:0000313" key="3">
    <source>
        <dbReference type="Proteomes" id="UP000249254"/>
    </source>
</evidence>
<dbReference type="EMBL" id="QFYQ01000001">
    <property type="protein sequence ID" value="RAK54367.1"/>
    <property type="molecule type" value="Genomic_DNA"/>
</dbReference>
<keyword evidence="3" id="KW-1185">Reference proteome</keyword>
<gene>
    <name evidence="2" type="ORF">DJ017_07450</name>
</gene>
<dbReference type="GO" id="GO:0034220">
    <property type="term" value="P:monoatomic ion transmembrane transport"/>
    <property type="evidence" value="ECO:0007669"/>
    <property type="project" value="UniProtKB-KW"/>
</dbReference>
<keyword evidence="2" id="KW-0813">Transport</keyword>
<sequence length="385" mass="41531">MAGSTMLARLEQLAGLALIVTVLADVFLNVLYARAGIAIISRPLAHGVRAVFVGVGRLFPTHRPRILSFCGPAIVVALLFTWVAGLTIGSAMVLQPALGTALRTFGEPIGHGFATALYVAAGLISSAGAGGLSPHTTAYNLFFAFDSFLGISVMTLAITYLMQLYAALQARDELALKVELMTGQTGDAARLVAGLGPDGRFETGYAILAEIAAELSRVKEAHHLYPVLFYFRFPQALYELSRFTLVLLDAVALIRAGLEPRAAGWLQRSAGLEHLERGGLVLIETLHRVYLRDEGEGPEEPAPEEVAAWRRRFGRGLAVLREAGCPVRRDLARAGDAYVRLRNQWNDPLLRLGGAIGHEPAEIDAALHDPQPLRDKPEPTAPLIH</sequence>
<keyword evidence="2" id="KW-0406">Ion transport</keyword>
<evidence type="ECO:0000256" key="1">
    <source>
        <dbReference type="SAM" id="Phobius"/>
    </source>
</evidence>
<keyword evidence="1" id="KW-0472">Membrane</keyword>
<keyword evidence="1" id="KW-0812">Transmembrane</keyword>
<reference evidence="3" key="1">
    <citation type="submission" date="2018-05" db="EMBL/GenBank/DDBJ databases">
        <authorList>
            <person name="Li X."/>
        </authorList>
    </citation>
    <scope>NUCLEOTIDE SEQUENCE [LARGE SCALE GENOMIC DNA]</scope>
    <source>
        <strain evidence="3">LX32</strain>
    </source>
</reference>
<keyword evidence="1" id="KW-1133">Transmembrane helix</keyword>
<feature type="transmembrane region" description="Helical" evidence="1">
    <location>
        <begin position="141"/>
        <end position="162"/>
    </location>
</feature>